<dbReference type="Proteomes" id="UP000000844">
    <property type="component" value="Chromosome"/>
</dbReference>
<protein>
    <recommendedName>
        <fullName evidence="4">LamG-like jellyroll fold domain-containing protein</fullName>
    </recommendedName>
</protein>
<evidence type="ECO:0000313" key="2">
    <source>
        <dbReference type="EMBL" id="ADD41734.1"/>
    </source>
</evidence>
<feature type="chain" id="PRO_5039395372" description="LamG-like jellyroll fold domain-containing protein" evidence="1">
    <location>
        <begin position="21"/>
        <end position="248"/>
    </location>
</feature>
<dbReference type="Pfam" id="PF13385">
    <property type="entry name" value="Laminin_G_3"/>
    <property type="match status" value="1"/>
</dbReference>
<accession>D3Q0J8</accession>
<proteinExistence type="predicted"/>
<dbReference type="STRING" id="446470.Snas_2039"/>
<dbReference type="eggNOG" id="COG3291">
    <property type="taxonomic scope" value="Bacteria"/>
</dbReference>
<feature type="signal peptide" evidence="1">
    <location>
        <begin position="1"/>
        <end position="20"/>
    </location>
</feature>
<name>D3Q0J8_STANL</name>
<dbReference type="HOGENOM" id="CLU_1119628_0_0_11"/>
<keyword evidence="1" id="KW-0732">Signal</keyword>
<evidence type="ECO:0000313" key="3">
    <source>
        <dbReference type="Proteomes" id="UP000000844"/>
    </source>
</evidence>
<dbReference type="AlphaFoldDB" id="D3Q0J8"/>
<dbReference type="InterPro" id="IPR013320">
    <property type="entry name" value="ConA-like_dom_sf"/>
</dbReference>
<keyword evidence="3" id="KW-1185">Reference proteome</keyword>
<reference evidence="2 3" key="1">
    <citation type="journal article" date="2009" name="Stand. Genomic Sci.">
        <title>Complete genome sequence of Stackebrandtia nassauensis type strain (LLR-40K-21).</title>
        <authorList>
            <person name="Munk C."/>
            <person name="Lapidus A."/>
            <person name="Copeland A."/>
            <person name="Jando M."/>
            <person name="Mayilraj S."/>
            <person name="Glavina Del Rio T."/>
            <person name="Nolan M."/>
            <person name="Chen F."/>
            <person name="Lucas S."/>
            <person name="Tice H."/>
            <person name="Cheng J.F."/>
            <person name="Han C."/>
            <person name="Detter J.C."/>
            <person name="Bruce D."/>
            <person name="Goodwin L."/>
            <person name="Chain P."/>
            <person name="Pitluck S."/>
            <person name="Goker M."/>
            <person name="Ovchinikova G."/>
            <person name="Pati A."/>
            <person name="Ivanova N."/>
            <person name="Mavromatis K."/>
            <person name="Chen A."/>
            <person name="Palaniappan K."/>
            <person name="Land M."/>
            <person name="Hauser L."/>
            <person name="Chang Y.J."/>
            <person name="Jeffries C.D."/>
            <person name="Bristow J."/>
            <person name="Eisen J.A."/>
            <person name="Markowitz V."/>
            <person name="Hugenholtz P."/>
            <person name="Kyrpides N.C."/>
            <person name="Klenk H.P."/>
        </authorList>
    </citation>
    <scope>NUCLEOTIDE SEQUENCE [LARGE SCALE GENOMIC DNA]</scope>
    <source>
        <strain evidence="3">DSM 44728 / CIP 108903 / NRRL B-16338 / NBRC 102104 / LLR-40K-21</strain>
    </source>
</reference>
<dbReference type="KEGG" id="sna:Snas_2039"/>
<gene>
    <name evidence="2" type="ordered locus">Snas_2039</name>
</gene>
<evidence type="ECO:0008006" key="4">
    <source>
        <dbReference type="Google" id="ProtNLM"/>
    </source>
</evidence>
<dbReference type="Gene3D" id="2.60.120.200">
    <property type="match status" value="1"/>
</dbReference>
<dbReference type="SUPFAM" id="SSF49899">
    <property type="entry name" value="Concanavalin A-like lectins/glucanases"/>
    <property type="match status" value="1"/>
</dbReference>
<evidence type="ECO:0000256" key="1">
    <source>
        <dbReference type="SAM" id="SignalP"/>
    </source>
</evidence>
<organism evidence="2 3">
    <name type="scientific">Stackebrandtia nassauensis (strain DSM 44728 / CIP 108903 / NRRL B-16338 / NBRC 102104 / LLR-40K-21)</name>
    <dbReference type="NCBI Taxonomy" id="446470"/>
    <lineage>
        <taxon>Bacteria</taxon>
        <taxon>Bacillati</taxon>
        <taxon>Actinomycetota</taxon>
        <taxon>Actinomycetes</taxon>
        <taxon>Glycomycetales</taxon>
        <taxon>Glycomycetaceae</taxon>
        <taxon>Stackebrandtia</taxon>
    </lineage>
</organism>
<sequence length="248" mass="25648">MAAIAVAAAVLATASGSAESGTTELTFDFETGPGTAGKPGAWTSGCFRSGETLGCLHTTGKGVLRAVPREDGTAIRFPAEGSAVIQVDHDDALNPGRADFTVSALVRLPPGRADAGANIVQKGGYDSARGQWKLQVDSGVPSCRVSGSTGKGGHTTAEVRAGRVLRDRWTALACVREGSQLRLYIDGVKIDTAKNADADVDNMDPVLIGGKHAGPRNDQFRGDLDEVRVDVTGTADTPGHRPSPTVID</sequence>
<dbReference type="EMBL" id="CP001778">
    <property type="protein sequence ID" value="ADD41734.1"/>
    <property type="molecule type" value="Genomic_DNA"/>
</dbReference>